<evidence type="ECO:0000256" key="1">
    <source>
        <dbReference type="PROSITE-ProRule" id="PRU00175"/>
    </source>
</evidence>
<dbReference type="Gene3D" id="3.30.40.10">
    <property type="entry name" value="Zinc/RING finger domain, C3HC4 (zinc finger)"/>
    <property type="match status" value="1"/>
</dbReference>
<evidence type="ECO:0000313" key="5">
    <source>
        <dbReference type="Proteomes" id="UP001552299"/>
    </source>
</evidence>
<reference evidence="4 5" key="1">
    <citation type="journal article" date="2024" name="Plant Biotechnol. J.">
        <title>Dendrobium thyrsiflorum genome and its molecular insights into genes involved in important horticultural traits.</title>
        <authorList>
            <person name="Chen B."/>
            <person name="Wang J.Y."/>
            <person name="Zheng P.J."/>
            <person name="Li K.L."/>
            <person name="Liang Y.M."/>
            <person name="Chen X.F."/>
            <person name="Zhang C."/>
            <person name="Zhao X."/>
            <person name="He X."/>
            <person name="Zhang G.Q."/>
            <person name="Liu Z.J."/>
            <person name="Xu Q."/>
        </authorList>
    </citation>
    <scope>NUCLEOTIDE SEQUENCE [LARGE SCALE GENOMIC DNA]</scope>
    <source>
        <strain evidence="4">GZMU011</strain>
    </source>
</reference>
<dbReference type="AlphaFoldDB" id="A0ABD0U9F9"/>
<feature type="domain" description="RING-type" evidence="3">
    <location>
        <begin position="139"/>
        <end position="185"/>
    </location>
</feature>
<evidence type="ECO:0000256" key="2">
    <source>
        <dbReference type="SAM" id="Phobius"/>
    </source>
</evidence>
<dbReference type="InterPro" id="IPR001841">
    <property type="entry name" value="Znf_RING"/>
</dbReference>
<keyword evidence="2" id="KW-0472">Membrane</keyword>
<evidence type="ECO:0000259" key="3">
    <source>
        <dbReference type="PROSITE" id="PS50089"/>
    </source>
</evidence>
<dbReference type="InterPro" id="IPR045899">
    <property type="entry name" value="ATL71-like"/>
</dbReference>
<gene>
    <name evidence="4" type="ORF">M5K25_025532</name>
</gene>
<feature type="transmembrane region" description="Helical" evidence="2">
    <location>
        <begin position="65"/>
        <end position="91"/>
    </location>
</feature>
<dbReference type="PANTHER" id="PTHR46719">
    <property type="entry name" value="TRANSCRIPTION FACTOR C2H2 FAMILY-RELATED"/>
    <property type="match status" value="1"/>
</dbReference>
<comment type="caution">
    <text evidence="4">The sequence shown here is derived from an EMBL/GenBank/DDBJ whole genome shotgun (WGS) entry which is preliminary data.</text>
</comment>
<proteinExistence type="predicted"/>
<dbReference type="CDD" id="cd16454">
    <property type="entry name" value="RING-H2_PA-TM-RING"/>
    <property type="match status" value="1"/>
</dbReference>
<keyword evidence="1" id="KW-0863">Zinc-finger</keyword>
<dbReference type="GO" id="GO:0008270">
    <property type="term" value="F:zinc ion binding"/>
    <property type="evidence" value="ECO:0007669"/>
    <property type="project" value="UniProtKB-KW"/>
</dbReference>
<protein>
    <recommendedName>
        <fullName evidence="3">RING-type domain-containing protein</fullName>
    </recommendedName>
</protein>
<keyword evidence="5" id="KW-1185">Reference proteome</keyword>
<keyword evidence="2" id="KW-0812">Transmembrane</keyword>
<name>A0ABD0U9F9_DENTH</name>
<dbReference type="SMART" id="SM00184">
    <property type="entry name" value="RING"/>
    <property type="match status" value="1"/>
</dbReference>
<keyword evidence="2" id="KW-1133">Transmembrane helix</keyword>
<evidence type="ECO:0000313" key="4">
    <source>
        <dbReference type="EMBL" id="KAL0906997.1"/>
    </source>
</evidence>
<dbReference type="PROSITE" id="PS50089">
    <property type="entry name" value="ZF_RING_2"/>
    <property type="match status" value="1"/>
</dbReference>
<dbReference type="SUPFAM" id="SSF57850">
    <property type="entry name" value="RING/U-box"/>
    <property type="match status" value="1"/>
</dbReference>
<accession>A0ABD0U9F9</accession>
<dbReference type="Pfam" id="PF13639">
    <property type="entry name" value="zf-RING_2"/>
    <property type="match status" value="1"/>
</dbReference>
<keyword evidence="1" id="KW-0862">Zinc</keyword>
<sequence length="423" mass="47688">MDLLAATSDSEPIFSRLQVIYHSSSSSSSTSSSTIRPSFAATSTISSSSFPFPERLCSSIPAHSTMIYAVAIFIVIIFLITTITYITWLVWHYFVVAPPIQPELNAEIEINNAMLSTWPTLTYAEAKSRDPRAVNAICCSICFVDYEEEEGEDKALRLLPECGYLFHATCVDPWLWRRQTCPTCRSLVVNQDMQTSLAELFRKGKREPYTYGGKEREKAEYKIYFPVFYKELLFLCPGTLGAVSTSSWYQSLLPGETMADGNPRNTPDADRSVEALWREQTRIARQLDELNANFNRFTVEVRQAIQANRGRGIVNPMARHAIPDPIPSRHGMARRRPENLAESAGVRALLVQLAHHKLSDIIVDRFEPAAESNIVYTSEAGQGGSQCGRRWVESSIYGRGVFRRWEGDLLSQLLETFYVNGRP</sequence>
<dbReference type="Proteomes" id="UP001552299">
    <property type="component" value="Unassembled WGS sequence"/>
</dbReference>
<dbReference type="PANTHER" id="PTHR46719:SF7">
    <property type="entry name" value="RING-H2 FINGER PROTEIN ATL71-RELATED"/>
    <property type="match status" value="1"/>
</dbReference>
<dbReference type="EMBL" id="JANQDX010000018">
    <property type="protein sequence ID" value="KAL0906997.1"/>
    <property type="molecule type" value="Genomic_DNA"/>
</dbReference>
<organism evidence="4 5">
    <name type="scientific">Dendrobium thyrsiflorum</name>
    <name type="common">Pinecone-like raceme dendrobium</name>
    <name type="synonym">Orchid</name>
    <dbReference type="NCBI Taxonomy" id="117978"/>
    <lineage>
        <taxon>Eukaryota</taxon>
        <taxon>Viridiplantae</taxon>
        <taxon>Streptophyta</taxon>
        <taxon>Embryophyta</taxon>
        <taxon>Tracheophyta</taxon>
        <taxon>Spermatophyta</taxon>
        <taxon>Magnoliopsida</taxon>
        <taxon>Liliopsida</taxon>
        <taxon>Asparagales</taxon>
        <taxon>Orchidaceae</taxon>
        <taxon>Epidendroideae</taxon>
        <taxon>Malaxideae</taxon>
        <taxon>Dendrobiinae</taxon>
        <taxon>Dendrobium</taxon>
    </lineage>
</organism>
<keyword evidence="1" id="KW-0479">Metal-binding</keyword>
<dbReference type="InterPro" id="IPR013083">
    <property type="entry name" value="Znf_RING/FYVE/PHD"/>
</dbReference>